<dbReference type="InterPro" id="IPR007275">
    <property type="entry name" value="YTH_domain"/>
</dbReference>
<dbReference type="GO" id="GO:1990247">
    <property type="term" value="F:N6-methyladenosine-containing RNA reader activity"/>
    <property type="evidence" value="ECO:0007669"/>
    <property type="project" value="TreeGrafter"/>
</dbReference>
<reference evidence="3" key="1">
    <citation type="submission" date="2021-02" db="EMBL/GenBank/DDBJ databases">
        <authorList>
            <person name="Nowell W R."/>
        </authorList>
    </citation>
    <scope>NUCLEOTIDE SEQUENCE</scope>
</reference>
<dbReference type="AlphaFoldDB" id="A0A814LAI3"/>
<evidence type="ECO:0000259" key="2">
    <source>
        <dbReference type="PROSITE" id="PS50882"/>
    </source>
</evidence>
<sequence>MSGVELDLVCPEIDVDDFSSVSKSNQPENTFVEEDQILEHSDEITHVVNNLETQISNENILTTTNHCPNEESIDSQPRIIQENEQYKSTSMNVIQTPSEVQTISINDEKETNALQNIFNDTVYFLIKSGNEENVSLAKAKGVWSTPPANENKLNRAFRQRRNVILIFSVAESKAFQGFARMSCEARHDSQPINWVLPPGMSNRAFSGVIYIDWVSRRSLPFNQTLHLFNSWNENKPVKIGRDGQEIEPRCAEALCRLFPSDPTIDIISISRKADKHKLSRSPLTINPTEDINHRSSTSVDRHRRHRSRSREHNSKEPHRKRRHRSPSAHSDHGNKRSPNRKHSHRSNGDPPLPNNLDKRMSHIMANGTYEDYVKYMLETQTPYTGYTPTMFPSTTYPMVYDPTGLYTMGYDSHSIHSGVYNNDPMNMYLPQPPSSSSSISQNPTEYEQEINAFLRHTTSSSHKENDNGNRSHRNHHYHHHHNYQSSSRHRSKSREYRH</sequence>
<dbReference type="EMBL" id="CAJNOL010000435">
    <property type="protein sequence ID" value="CAF1063196.1"/>
    <property type="molecule type" value="Genomic_DNA"/>
</dbReference>
<name>A0A814LAI3_9BILA</name>
<dbReference type="GO" id="GO:0005654">
    <property type="term" value="C:nucleoplasm"/>
    <property type="evidence" value="ECO:0007669"/>
    <property type="project" value="TreeGrafter"/>
</dbReference>
<comment type="caution">
    <text evidence="3">The sequence shown here is derived from an EMBL/GenBank/DDBJ whole genome shotgun (WGS) entry which is preliminary data.</text>
</comment>
<feature type="domain" description="YTH" evidence="2">
    <location>
        <begin position="121"/>
        <end position="258"/>
    </location>
</feature>
<feature type="compositionally biased region" description="Basic residues" evidence="1">
    <location>
        <begin position="470"/>
        <end position="498"/>
    </location>
</feature>
<keyword evidence="4" id="KW-1185">Reference proteome</keyword>
<feature type="compositionally biased region" description="Basic residues" evidence="1">
    <location>
        <begin position="317"/>
        <end position="326"/>
    </location>
</feature>
<dbReference type="PANTHER" id="PTHR12357">
    <property type="entry name" value="YTH YT521-B HOMOLOGY DOMAIN-CONTAINING"/>
    <property type="match status" value="1"/>
</dbReference>
<feature type="region of interest" description="Disordered" evidence="1">
    <location>
        <begin position="273"/>
        <end position="358"/>
    </location>
</feature>
<dbReference type="Gene3D" id="3.10.590.10">
    <property type="entry name" value="ph1033 like domains"/>
    <property type="match status" value="1"/>
</dbReference>
<proteinExistence type="predicted"/>
<dbReference type="PANTHER" id="PTHR12357:SF3">
    <property type="entry name" value="YTH DOMAIN-CONTAINING PROTEIN 1"/>
    <property type="match status" value="1"/>
</dbReference>
<dbReference type="GO" id="GO:0000381">
    <property type="term" value="P:regulation of alternative mRNA splicing, via spliceosome"/>
    <property type="evidence" value="ECO:0007669"/>
    <property type="project" value="TreeGrafter"/>
</dbReference>
<accession>A0A814LAI3</accession>
<feature type="compositionally biased region" description="Basic residues" evidence="1">
    <location>
        <begin position="335"/>
        <end position="345"/>
    </location>
</feature>
<organism evidence="3 4">
    <name type="scientific">Rotaria sordida</name>
    <dbReference type="NCBI Taxonomy" id="392033"/>
    <lineage>
        <taxon>Eukaryota</taxon>
        <taxon>Metazoa</taxon>
        <taxon>Spiralia</taxon>
        <taxon>Gnathifera</taxon>
        <taxon>Rotifera</taxon>
        <taxon>Eurotatoria</taxon>
        <taxon>Bdelloidea</taxon>
        <taxon>Philodinida</taxon>
        <taxon>Philodinidae</taxon>
        <taxon>Rotaria</taxon>
    </lineage>
</organism>
<dbReference type="Pfam" id="PF04146">
    <property type="entry name" value="YTH"/>
    <property type="match status" value="1"/>
</dbReference>
<protein>
    <recommendedName>
        <fullName evidence="2">YTH domain-containing protein</fullName>
    </recommendedName>
</protein>
<dbReference type="GO" id="GO:0000398">
    <property type="term" value="P:mRNA splicing, via spliceosome"/>
    <property type="evidence" value="ECO:0007669"/>
    <property type="project" value="TreeGrafter"/>
</dbReference>
<feature type="region of interest" description="Disordered" evidence="1">
    <location>
        <begin position="458"/>
        <end position="498"/>
    </location>
</feature>
<dbReference type="Proteomes" id="UP000663870">
    <property type="component" value="Unassembled WGS sequence"/>
</dbReference>
<gene>
    <name evidence="3" type="ORF">JXQ802_LOCUS17283</name>
</gene>
<evidence type="ECO:0000313" key="4">
    <source>
        <dbReference type="Proteomes" id="UP000663870"/>
    </source>
</evidence>
<evidence type="ECO:0000313" key="3">
    <source>
        <dbReference type="EMBL" id="CAF1063196.1"/>
    </source>
</evidence>
<dbReference type="CDD" id="cd21134">
    <property type="entry name" value="YTH"/>
    <property type="match status" value="1"/>
</dbReference>
<dbReference type="GO" id="GO:0003729">
    <property type="term" value="F:mRNA binding"/>
    <property type="evidence" value="ECO:0007669"/>
    <property type="project" value="TreeGrafter"/>
</dbReference>
<evidence type="ECO:0000256" key="1">
    <source>
        <dbReference type="SAM" id="MobiDB-lite"/>
    </source>
</evidence>
<dbReference type="PROSITE" id="PS50882">
    <property type="entry name" value="YTH"/>
    <property type="match status" value="1"/>
</dbReference>
<dbReference type="InterPro" id="IPR045168">
    <property type="entry name" value="YTH_prot"/>
</dbReference>